<keyword evidence="2" id="KW-1185">Reference proteome</keyword>
<name>A0ACB9S2U3_9MYRT</name>
<dbReference type="EMBL" id="CM042882">
    <property type="protein sequence ID" value="KAI4383958.1"/>
    <property type="molecule type" value="Genomic_DNA"/>
</dbReference>
<gene>
    <name evidence="1" type="ORF">MLD38_009736</name>
</gene>
<comment type="caution">
    <text evidence="1">The sequence shown here is derived from an EMBL/GenBank/DDBJ whole genome shotgun (WGS) entry which is preliminary data.</text>
</comment>
<accession>A0ACB9S2U3</accession>
<evidence type="ECO:0000313" key="1">
    <source>
        <dbReference type="EMBL" id="KAI4383958.1"/>
    </source>
</evidence>
<proteinExistence type="predicted"/>
<sequence>MASSSHKQQQRLPNMYGPPSAPPPTPSAHLPSTPSNPSSAEVTDFLSCLIHRLPPTLSFPPRCQPSTTADLPSISFPHGDTSNPSFLEDVLSTCTTSSFFQLTGHPVSKQVALSAESEMVSAFDLSHEKKRTYFPWNWPFGYVNDVEDEESYDTGEFFLLDESSLSYAESESTELELSSLRDLSRSLEKVGWEVIGWLFDAMRVESPVEKGRTEVCSLAWVSKDSTGGAGCSNMTGTSYSGLYYPFVVGLRYQVRSRKYSLMTDSGPVVVAPQVDSILVTIGDVAQLWSNGRLKKVRGRPIPCPGTEEGRDNGSGDDVALTLLMTLPMETTVSPLPRKTAVHADTGSEDDREEFDSFAFEDYAWRVYPDRRISYKDPLDR</sequence>
<dbReference type="Proteomes" id="UP001057402">
    <property type="component" value="Chromosome 3"/>
</dbReference>
<organism evidence="1 2">
    <name type="scientific">Melastoma candidum</name>
    <dbReference type="NCBI Taxonomy" id="119954"/>
    <lineage>
        <taxon>Eukaryota</taxon>
        <taxon>Viridiplantae</taxon>
        <taxon>Streptophyta</taxon>
        <taxon>Embryophyta</taxon>
        <taxon>Tracheophyta</taxon>
        <taxon>Spermatophyta</taxon>
        <taxon>Magnoliopsida</taxon>
        <taxon>eudicotyledons</taxon>
        <taxon>Gunneridae</taxon>
        <taxon>Pentapetalae</taxon>
        <taxon>rosids</taxon>
        <taxon>malvids</taxon>
        <taxon>Myrtales</taxon>
        <taxon>Melastomataceae</taxon>
        <taxon>Melastomatoideae</taxon>
        <taxon>Melastomateae</taxon>
        <taxon>Melastoma</taxon>
    </lineage>
</organism>
<reference evidence="2" key="1">
    <citation type="journal article" date="2023" name="Front. Plant Sci.">
        <title>Chromosomal-level genome assembly of Melastoma candidum provides insights into trichome evolution.</title>
        <authorList>
            <person name="Zhong Y."/>
            <person name="Wu W."/>
            <person name="Sun C."/>
            <person name="Zou P."/>
            <person name="Liu Y."/>
            <person name="Dai S."/>
            <person name="Zhou R."/>
        </authorList>
    </citation>
    <scope>NUCLEOTIDE SEQUENCE [LARGE SCALE GENOMIC DNA]</scope>
</reference>
<protein>
    <submittedName>
        <fullName evidence="1">Uncharacterized protein</fullName>
    </submittedName>
</protein>
<evidence type="ECO:0000313" key="2">
    <source>
        <dbReference type="Proteomes" id="UP001057402"/>
    </source>
</evidence>